<dbReference type="EMBL" id="CP072168">
    <property type="protein sequence ID" value="QYA08702.1"/>
    <property type="molecule type" value="Genomic_DNA"/>
</dbReference>
<evidence type="ECO:0000313" key="2">
    <source>
        <dbReference type="Proteomes" id="UP000826513"/>
    </source>
</evidence>
<proteinExistence type="predicted"/>
<organism evidence="1 2">
    <name type="scientific">Agrobacterium larrymoorei</name>
    <dbReference type="NCBI Taxonomy" id="160699"/>
    <lineage>
        <taxon>Bacteria</taxon>
        <taxon>Pseudomonadati</taxon>
        <taxon>Pseudomonadota</taxon>
        <taxon>Alphaproteobacteria</taxon>
        <taxon>Hyphomicrobiales</taxon>
        <taxon>Rhizobiaceae</taxon>
        <taxon>Rhizobium/Agrobacterium group</taxon>
        <taxon>Agrobacterium</taxon>
    </lineage>
</organism>
<name>A0ABX8T5X5_9HYPH</name>
<sequence length="60" mass="6937">MAQLFHRVEEVLSDHLEVAERNGVWTVDMVESGIKTTYDFPSQRTADQFAATERLRLGRK</sequence>
<protein>
    <submittedName>
        <fullName evidence="1">Uncharacterized protein</fullName>
    </submittedName>
</protein>
<gene>
    <name evidence="1" type="ORF">J5285_14820</name>
</gene>
<keyword evidence="2" id="KW-1185">Reference proteome</keyword>
<evidence type="ECO:0000313" key="1">
    <source>
        <dbReference type="EMBL" id="QYA08702.1"/>
    </source>
</evidence>
<accession>A0ABX8T5X5</accession>
<dbReference type="Proteomes" id="UP000826513">
    <property type="component" value="Chromosome 2"/>
</dbReference>
<reference evidence="1 2" key="1">
    <citation type="submission" date="2021-03" db="EMBL/GenBank/DDBJ databases">
        <title>Rapid diversification of plasmids in a genus of pathogenic and nitrogen fixing bacteria.</title>
        <authorList>
            <person name="Weisberg A.J."/>
            <person name="Miller M."/>
            <person name="Ream W."/>
            <person name="Grunwald N.J."/>
            <person name="Chang J.H."/>
        </authorList>
    </citation>
    <scope>NUCLEOTIDE SEQUENCE [LARGE SCALE GENOMIC DNA]</scope>
    <source>
        <strain evidence="1 2">AF3.44</strain>
    </source>
</reference>